<dbReference type="Proteomes" id="UP001589773">
    <property type="component" value="Unassembled WGS sequence"/>
</dbReference>
<evidence type="ECO:0000313" key="1">
    <source>
        <dbReference type="EMBL" id="MFC0254691.1"/>
    </source>
</evidence>
<gene>
    <name evidence="1" type="ORF">ACFFJK_22690</name>
</gene>
<organism evidence="1 2">
    <name type="scientific">Massilia consociata</name>
    <dbReference type="NCBI Taxonomy" id="760117"/>
    <lineage>
        <taxon>Bacteria</taxon>
        <taxon>Pseudomonadati</taxon>
        <taxon>Pseudomonadota</taxon>
        <taxon>Betaproteobacteria</taxon>
        <taxon>Burkholderiales</taxon>
        <taxon>Oxalobacteraceae</taxon>
        <taxon>Telluria group</taxon>
        <taxon>Massilia</taxon>
    </lineage>
</organism>
<dbReference type="EMBL" id="JBHLWP010000044">
    <property type="protein sequence ID" value="MFC0254691.1"/>
    <property type="molecule type" value="Genomic_DNA"/>
</dbReference>
<reference evidence="1 2" key="1">
    <citation type="submission" date="2024-09" db="EMBL/GenBank/DDBJ databases">
        <authorList>
            <person name="Sun Q."/>
            <person name="Mori K."/>
        </authorList>
    </citation>
    <scope>NUCLEOTIDE SEQUENCE [LARGE SCALE GENOMIC DNA]</scope>
    <source>
        <strain evidence="1 2">CCM 7792</strain>
    </source>
</reference>
<protein>
    <submittedName>
        <fullName evidence="1">Uncharacterized protein</fullName>
    </submittedName>
</protein>
<dbReference type="RefSeq" id="WP_379681936.1">
    <property type="nucleotide sequence ID" value="NZ_JBHLWP010000044.1"/>
</dbReference>
<evidence type="ECO:0000313" key="2">
    <source>
        <dbReference type="Proteomes" id="UP001589773"/>
    </source>
</evidence>
<sequence length="134" mass="15004">MNNSISLGSQLAHEVLHNPPSAALPSNLADRWLDTALLGAERLVQADKEADPELVRIPVNLVLHLLSEELRSGTISMSDDKLFDYLGLYRIELAMEKLRRWGVVLAPAADKTTIFDSPKVKKISKKTFRRTAKR</sequence>
<name>A0ABV6FMS6_9BURK</name>
<comment type="caution">
    <text evidence="1">The sequence shown here is derived from an EMBL/GenBank/DDBJ whole genome shotgun (WGS) entry which is preliminary data.</text>
</comment>
<proteinExistence type="predicted"/>
<accession>A0ABV6FMS6</accession>
<keyword evidence="2" id="KW-1185">Reference proteome</keyword>